<reference evidence="2 3" key="1">
    <citation type="journal article" date="2020" name="ISME J.">
        <title>Comparative genomics reveals insights into cyanobacterial evolution and habitat adaptation.</title>
        <authorList>
            <person name="Chen M.Y."/>
            <person name="Teng W.K."/>
            <person name="Zhao L."/>
            <person name="Hu C.X."/>
            <person name="Zhou Y.K."/>
            <person name="Han B.P."/>
            <person name="Song L.R."/>
            <person name="Shu W.S."/>
        </authorList>
    </citation>
    <scope>NUCLEOTIDE SEQUENCE [LARGE SCALE GENOMIC DNA]</scope>
    <source>
        <strain evidence="2 3">FACHB-1050</strain>
    </source>
</reference>
<dbReference type="Proteomes" id="UP000618445">
    <property type="component" value="Unassembled WGS sequence"/>
</dbReference>
<sequence length="393" mass="45694">MNHLKKRIYELLQKYKIPIAVFIFLAIVLGLTTPFNSGDSPPILLAKELLLGKPYLPEKISWIEMLEWDGHHYIAYPPMVTFLVVPYVLLGGQNLGGAPINSIFIFGSAILLFLLVKKLQGIKQWANLAAIAYVLGTTNLHSAHIGSVWLLMHSQGNFFLLLSLWLFISRRAYFGAGLCLAIAFQVRYVILATILVFPIYAFMYFRPFPSIQQWRNFILGIIPPCLMSWAFQWWTLENPFTSPYTIAWQQWGPPEYIFSLTYFQRNFQIYFWGMPTILDKFPYLRFEWDGQAMWVISPFLLGLLFLNFRFRFVWAFLPSALVMLIAYLCYFHTGFTQYGTRYIQDLFPLLIPLAFTGFSRKSLWIRQLLPIAVLVSCLINIYALLFALDTNWT</sequence>
<evidence type="ECO:0000313" key="3">
    <source>
        <dbReference type="Proteomes" id="UP000618445"/>
    </source>
</evidence>
<evidence type="ECO:0000256" key="1">
    <source>
        <dbReference type="SAM" id="Phobius"/>
    </source>
</evidence>
<feature type="transmembrane region" description="Helical" evidence="1">
    <location>
        <begin position="98"/>
        <end position="116"/>
    </location>
</feature>
<protein>
    <recommendedName>
        <fullName evidence="4">Glycosyltransferase RgtA/B/C/D-like domain-containing protein</fullName>
    </recommendedName>
</protein>
<feature type="transmembrane region" description="Helical" evidence="1">
    <location>
        <begin position="15"/>
        <end position="35"/>
    </location>
</feature>
<evidence type="ECO:0008006" key="4">
    <source>
        <dbReference type="Google" id="ProtNLM"/>
    </source>
</evidence>
<accession>A0ABR8CA58</accession>
<comment type="caution">
    <text evidence="2">The sequence shown here is derived from an EMBL/GenBank/DDBJ whole genome shotgun (WGS) entry which is preliminary data.</text>
</comment>
<feature type="transmembrane region" description="Helical" evidence="1">
    <location>
        <begin position="172"/>
        <end position="205"/>
    </location>
</feature>
<feature type="transmembrane region" description="Helical" evidence="1">
    <location>
        <begin position="312"/>
        <end position="331"/>
    </location>
</feature>
<feature type="transmembrane region" description="Helical" evidence="1">
    <location>
        <begin position="368"/>
        <end position="388"/>
    </location>
</feature>
<feature type="transmembrane region" description="Helical" evidence="1">
    <location>
        <begin position="286"/>
        <end position="306"/>
    </location>
</feature>
<evidence type="ECO:0000313" key="2">
    <source>
        <dbReference type="EMBL" id="MBD2316576.1"/>
    </source>
</evidence>
<name>A0ABR8CA58_9CYAN</name>
<organism evidence="2 3">
    <name type="scientific">Phormidium tenue FACHB-1050</name>
    <dbReference type="NCBI Taxonomy" id="2692857"/>
    <lineage>
        <taxon>Bacteria</taxon>
        <taxon>Bacillati</taxon>
        <taxon>Cyanobacteriota</taxon>
        <taxon>Cyanophyceae</taxon>
        <taxon>Oscillatoriophycideae</taxon>
        <taxon>Oscillatoriales</taxon>
        <taxon>Oscillatoriaceae</taxon>
        <taxon>Phormidium</taxon>
    </lineage>
</organism>
<keyword evidence="1" id="KW-0812">Transmembrane</keyword>
<dbReference type="RefSeq" id="WP_190577470.1">
    <property type="nucleotide sequence ID" value="NZ_CAWPQU010000078.1"/>
</dbReference>
<keyword evidence="1" id="KW-0472">Membrane</keyword>
<gene>
    <name evidence="2" type="ORF">H6G05_06910</name>
</gene>
<feature type="transmembrane region" description="Helical" evidence="1">
    <location>
        <begin position="217"/>
        <end position="236"/>
    </location>
</feature>
<keyword evidence="1" id="KW-1133">Transmembrane helix</keyword>
<keyword evidence="3" id="KW-1185">Reference proteome</keyword>
<dbReference type="EMBL" id="JACJQY010000008">
    <property type="protein sequence ID" value="MBD2316576.1"/>
    <property type="molecule type" value="Genomic_DNA"/>
</dbReference>
<proteinExistence type="predicted"/>